<evidence type="ECO:0000313" key="1">
    <source>
        <dbReference type="EMBL" id="QGA26101.1"/>
    </source>
</evidence>
<sequence length="151" mass="17508">MKTLYFIEKINASPSKVHNLMLQKKSYEEWTKAFSPSSSYRGDWSEGSKIFFVSSEHGMENSGMIASVDKNIPGDIVIIRHLGILSDQVEQYDGEHVDPWRNSLEVYRFRNENGQTVLTCSLELNSDEHEQMFSEMWPKALKVLKEICERK</sequence>
<organism evidence="1 2">
    <name type="scientific">Sphingobacterium zhuxiongii</name>
    <dbReference type="NCBI Taxonomy" id="2662364"/>
    <lineage>
        <taxon>Bacteria</taxon>
        <taxon>Pseudomonadati</taxon>
        <taxon>Bacteroidota</taxon>
        <taxon>Sphingobacteriia</taxon>
        <taxon>Sphingobacteriales</taxon>
        <taxon>Sphingobacteriaceae</taxon>
        <taxon>Sphingobacterium</taxon>
    </lineage>
</organism>
<dbReference type="RefSeq" id="WP_153510624.1">
    <property type="nucleotide sequence ID" value="NZ_CP045652.1"/>
</dbReference>
<dbReference type="KEGG" id="sphe:GFH32_07095"/>
<name>A0A5Q0QB07_9SPHI</name>
<dbReference type="EMBL" id="CP045652">
    <property type="protein sequence ID" value="QGA26101.1"/>
    <property type="molecule type" value="Genomic_DNA"/>
</dbReference>
<gene>
    <name evidence="1" type="ORF">GFH32_07095</name>
</gene>
<dbReference type="Proteomes" id="UP000326921">
    <property type="component" value="Chromosome"/>
</dbReference>
<proteinExistence type="predicted"/>
<protein>
    <submittedName>
        <fullName evidence="1">SRPBCC domain-containing protein</fullName>
    </submittedName>
</protein>
<keyword evidence="2" id="KW-1185">Reference proteome</keyword>
<dbReference type="AlphaFoldDB" id="A0A5Q0QB07"/>
<dbReference type="Gene3D" id="3.30.530.20">
    <property type="match status" value="1"/>
</dbReference>
<accession>A0A5Q0QB07</accession>
<reference evidence="1 2" key="1">
    <citation type="submission" date="2019-10" db="EMBL/GenBank/DDBJ databases">
        <authorList>
            <person name="Dong K."/>
        </authorList>
    </citation>
    <scope>NUCLEOTIDE SEQUENCE [LARGE SCALE GENOMIC DNA]</scope>
    <source>
        <strain evidence="2">dk4302</strain>
    </source>
</reference>
<evidence type="ECO:0000313" key="2">
    <source>
        <dbReference type="Proteomes" id="UP000326921"/>
    </source>
</evidence>
<dbReference type="SUPFAM" id="SSF55961">
    <property type="entry name" value="Bet v1-like"/>
    <property type="match status" value="1"/>
</dbReference>
<dbReference type="InterPro" id="IPR023393">
    <property type="entry name" value="START-like_dom_sf"/>
</dbReference>